<dbReference type="InterPro" id="IPR037232">
    <property type="entry name" value="NADH_quin_OxRdtase_su_C/D-like"/>
</dbReference>
<reference evidence="2 3" key="1">
    <citation type="submission" date="2020-03" db="EMBL/GenBank/DDBJ databases">
        <title>Genomic Encyclopedia of Type Strains, Phase IV (KMG-IV): sequencing the most valuable type-strain genomes for metagenomic binning, comparative biology and taxonomic classification.</title>
        <authorList>
            <person name="Goeker M."/>
        </authorList>
    </citation>
    <scope>NUCLEOTIDE SEQUENCE [LARGE SCALE GENOMIC DNA]</scope>
    <source>
        <strain evidence="2 3">DSM 24233</strain>
    </source>
</reference>
<keyword evidence="3" id="KW-1185">Reference proteome</keyword>
<dbReference type="Proteomes" id="UP000580856">
    <property type="component" value="Unassembled WGS sequence"/>
</dbReference>
<dbReference type="EMBL" id="JAATJA010000001">
    <property type="protein sequence ID" value="NJB66508.1"/>
    <property type="molecule type" value="Genomic_DNA"/>
</dbReference>
<dbReference type="Pfam" id="PF00329">
    <property type="entry name" value="Complex1_30kDa"/>
    <property type="match status" value="1"/>
</dbReference>
<dbReference type="RefSeq" id="WP_167939640.1">
    <property type="nucleotide sequence ID" value="NZ_JAATJA010000001.1"/>
</dbReference>
<dbReference type="GO" id="GO:0008137">
    <property type="term" value="F:NADH dehydrogenase (ubiquinone) activity"/>
    <property type="evidence" value="ECO:0007669"/>
    <property type="project" value="InterPro"/>
</dbReference>
<evidence type="ECO:0000313" key="2">
    <source>
        <dbReference type="EMBL" id="NJB66508.1"/>
    </source>
</evidence>
<dbReference type="Gene3D" id="3.30.460.80">
    <property type="entry name" value="NADH:ubiquinone oxidoreductase, 30kDa subunit"/>
    <property type="match status" value="1"/>
</dbReference>
<dbReference type="AlphaFoldDB" id="A0A846QDQ3"/>
<proteinExistence type="predicted"/>
<comment type="caution">
    <text evidence="2">The sequence shown here is derived from an EMBL/GenBank/DDBJ whole genome shotgun (WGS) entry which is preliminary data.</text>
</comment>
<accession>A0A846QDQ3</accession>
<name>A0A846QDQ3_9BACT</name>
<sequence>MNIERKDSIVALVKSVSADAEIRWTTDDKDNDYGWVEVPTAADLVPMAKGLVPLSGRLVTITAHAPQNPSEKGFYEVCYHFVVKGTTLTLRVVPEGTTPTVPSITPYHKAADWAEREIHELYQIEISGHPNPRPLFLTNETQPKAMERLVPLSTMGNGACTNTLWEKIMGDKSGEVVH</sequence>
<protein>
    <submittedName>
        <fullName evidence="2">NADH:ubiquinone oxidoreductase subunit C</fullName>
    </submittedName>
</protein>
<dbReference type="InterPro" id="IPR001268">
    <property type="entry name" value="NADH_UbQ_OxRdtase_30kDa_su"/>
</dbReference>
<evidence type="ECO:0000313" key="3">
    <source>
        <dbReference type="Proteomes" id="UP000580856"/>
    </source>
</evidence>
<feature type="domain" description="NADH:ubiquinone oxidoreductase 30kDa subunit" evidence="1">
    <location>
        <begin position="57"/>
        <end position="143"/>
    </location>
</feature>
<dbReference type="SUPFAM" id="SSF143243">
    <property type="entry name" value="Nqo5-like"/>
    <property type="match status" value="1"/>
</dbReference>
<evidence type="ECO:0000259" key="1">
    <source>
        <dbReference type="Pfam" id="PF00329"/>
    </source>
</evidence>
<keyword evidence="2" id="KW-0830">Ubiquinone</keyword>
<organism evidence="2 3">
    <name type="scientific">Desulfobaculum xiamenense</name>
    <dbReference type="NCBI Taxonomy" id="995050"/>
    <lineage>
        <taxon>Bacteria</taxon>
        <taxon>Pseudomonadati</taxon>
        <taxon>Thermodesulfobacteriota</taxon>
        <taxon>Desulfovibrionia</taxon>
        <taxon>Desulfovibrionales</taxon>
        <taxon>Desulfovibrionaceae</taxon>
        <taxon>Desulfobaculum</taxon>
    </lineage>
</organism>
<gene>
    <name evidence="2" type="ORF">GGQ74_000148</name>
</gene>